<proteinExistence type="predicted"/>
<evidence type="ECO:0000313" key="1">
    <source>
        <dbReference type="EMBL" id="GAB1584049.1"/>
    </source>
</evidence>
<keyword evidence="2" id="KW-1185">Reference proteome</keyword>
<evidence type="ECO:0000313" key="2">
    <source>
        <dbReference type="Proteomes" id="UP001628091"/>
    </source>
</evidence>
<protein>
    <recommendedName>
        <fullName evidence="3">SMI1/KNR4 family protein</fullName>
    </recommendedName>
</protein>
<dbReference type="RefSeq" id="WP_407866549.1">
    <property type="nucleotide sequence ID" value="NZ_BAAFZP010000002.1"/>
</dbReference>
<evidence type="ECO:0008006" key="3">
    <source>
        <dbReference type="Google" id="ProtNLM"/>
    </source>
</evidence>
<gene>
    <name evidence="1" type="ORF">PPNSA23_39920</name>
</gene>
<name>A0ABQ0H543_9HYPH</name>
<comment type="caution">
    <text evidence="1">The sequence shown here is derived from an EMBL/GenBank/DDBJ whole genome shotgun (WGS) entry which is preliminary data.</text>
</comment>
<sequence>MIDFNELINEGWSFDALDVEDYYALRPELKKLEEMPGCYAIAISEIGTPTFERLKQASPTCYYATRGIHPQHGDVFIFGNANDEGYILVNTSISDLLEELGNGG</sequence>
<dbReference type="Proteomes" id="UP001628091">
    <property type="component" value="Unassembled WGS sequence"/>
</dbReference>
<organism evidence="1 2">
    <name type="scientific">Phyllobacterium phragmitis</name>
    <dbReference type="NCBI Taxonomy" id="2670329"/>
    <lineage>
        <taxon>Bacteria</taxon>
        <taxon>Pseudomonadati</taxon>
        <taxon>Pseudomonadota</taxon>
        <taxon>Alphaproteobacteria</taxon>
        <taxon>Hyphomicrobiales</taxon>
        <taxon>Phyllobacteriaceae</taxon>
        <taxon>Phyllobacterium</taxon>
    </lineage>
</organism>
<dbReference type="EMBL" id="BAAFZP010000002">
    <property type="protein sequence ID" value="GAB1584049.1"/>
    <property type="molecule type" value="Genomic_DNA"/>
</dbReference>
<reference evidence="1 2" key="1">
    <citation type="submission" date="2024-10" db="EMBL/GenBank/DDBJ databases">
        <title>Isolation, draft genome sequencing and identification of Phyllobacterium sp. NSA23, isolated from leaf soil.</title>
        <authorList>
            <person name="Akita H."/>
        </authorList>
    </citation>
    <scope>NUCLEOTIDE SEQUENCE [LARGE SCALE GENOMIC DNA]</scope>
    <source>
        <strain evidence="1 2">NSA23</strain>
    </source>
</reference>
<accession>A0ABQ0H543</accession>